<dbReference type="PROSITE" id="PS50943">
    <property type="entry name" value="HTH_CROC1"/>
    <property type="match status" value="1"/>
</dbReference>
<organism evidence="2 3">
    <name type="scientific">Clostridium tepidum</name>
    <dbReference type="NCBI Taxonomy" id="1962263"/>
    <lineage>
        <taxon>Bacteria</taxon>
        <taxon>Bacillati</taxon>
        <taxon>Bacillota</taxon>
        <taxon>Clostridia</taxon>
        <taxon>Eubacteriales</taxon>
        <taxon>Clostridiaceae</taxon>
        <taxon>Clostridium</taxon>
    </lineage>
</organism>
<evidence type="ECO:0000259" key="1">
    <source>
        <dbReference type="PROSITE" id="PS50943"/>
    </source>
</evidence>
<comment type="caution">
    <text evidence="2">The sequence shown here is derived from an EMBL/GenBank/DDBJ whole genome shotgun (WGS) entry which is preliminary data.</text>
</comment>
<feature type="domain" description="HTH cro/C1-type" evidence="1">
    <location>
        <begin position="7"/>
        <end position="61"/>
    </location>
</feature>
<dbReference type="Pfam" id="PF12844">
    <property type="entry name" value="HTH_19"/>
    <property type="match status" value="1"/>
</dbReference>
<accession>A0ABX3L3Q6</accession>
<dbReference type="InterPro" id="IPR001387">
    <property type="entry name" value="Cro/C1-type_HTH"/>
</dbReference>
<dbReference type="SUPFAM" id="SSF47413">
    <property type="entry name" value="lambda repressor-like DNA-binding domains"/>
    <property type="match status" value="1"/>
</dbReference>
<evidence type="ECO:0000313" key="2">
    <source>
        <dbReference type="EMBL" id="OOO61979.1"/>
    </source>
</evidence>
<dbReference type="Gene3D" id="1.10.260.40">
    <property type="entry name" value="lambda repressor-like DNA-binding domains"/>
    <property type="match status" value="1"/>
</dbReference>
<keyword evidence="3" id="KW-1185">Reference proteome</keyword>
<dbReference type="EMBL" id="MRAD01000008">
    <property type="protein sequence ID" value="OOO61979.1"/>
    <property type="molecule type" value="Genomic_DNA"/>
</dbReference>
<dbReference type="RefSeq" id="WP_078024450.1">
    <property type="nucleotide sequence ID" value="NZ_JADPGM010000007.1"/>
</dbReference>
<gene>
    <name evidence="2" type="ORF">BS637_09240</name>
</gene>
<dbReference type="CDD" id="cd00093">
    <property type="entry name" value="HTH_XRE"/>
    <property type="match status" value="1"/>
</dbReference>
<evidence type="ECO:0000313" key="3">
    <source>
        <dbReference type="Proteomes" id="UP000190206"/>
    </source>
</evidence>
<dbReference type="SMART" id="SM00530">
    <property type="entry name" value="HTH_XRE"/>
    <property type="match status" value="1"/>
</dbReference>
<dbReference type="Proteomes" id="UP000190206">
    <property type="component" value="Unassembled WGS sequence"/>
</dbReference>
<sequence>MAVLKTKEYRRMRNLSISKLSYKSKVARGYITELEKGKYENPGLQTICRLCKALKVTPNELIDKEIWRWW</sequence>
<protein>
    <submittedName>
        <fullName evidence="2">Transcriptional regulator</fullName>
    </submittedName>
</protein>
<reference evidence="2 3" key="1">
    <citation type="submission" date="2016-12" db="EMBL/GenBank/DDBJ databases">
        <title>Clostridium tepidum sp. nov., a close relative of Clostridium sporogenes and Clostridium botulinum Group I.</title>
        <authorList>
            <person name="Dobritsa A.P."/>
            <person name="Kutumbaka K."/>
            <person name="Werner K."/>
            <person name="Samadpour M."/>
        </authorList>
    </citation>
    <scope>NUCLEOTIDE SEQUENCE [LARGE SCALE GENOMIC DNA]</scope>
    <source>
        <strain evidence="2 3">PE</strain>
    </source>
</reference>
<dbReference type="InterPro" id="IPR010982">
    <property type="entry name" value="Lambda_DNA-bd_dom_sf"/>
</dbReference>
<proteinExistence type="predicted"/>
<name>A0ABX3L3Q6_9CLOT</name>